<dbReference type="PROSITE" id="PS50883">
    <property type="entry name" value="EAL"/>
    <property type="match status" value="1"/>
</dbReference>
<dbReference type="PANTHER" id="PTHR33121:SF23">
    <property type="entry name" value="CYCLIC DI-GMP PHOSPHODIESTERASE PDEB"/>
    <property type="match status" value="1"/>
</dbReference>
<evidence type="ECO:0000313" key="3">
    <source>
        <dbReference type="Proteomes" id="UP000250928"/>
    </source>
</evidence>
<dbReference type="Proteomes" id="UP000250928">
    <property type="component" value="Unassembled WGS sequence"/>
</dbReference>
<evidence type="ECO:0000313" key="2">
    <source>
        <dbReference type="EMBL" id="PUE04390.1"/>
    </source>
</evidence>
<dbReference type="InterPro" id="IPR001633">
    <property type="entry name" value="EAL_dom"/>
</dbReference>
<dbReference type="SUPFAM" id="SSF141868">
    <property type="entry name" value="EAL domain-like"/>
    <property type="match status" value="1"/>
</dbReference>
<comment type="caution">
    <text evidence="2">The sequence shown here is derived from an EMBL/GenBank/DDBJ whole genome shotgun (WGS) entry which is preliminary data.</text>
</comment>
<accession>A0A6N4DWX0</accession>
<evidence type="ECO:0000259" key="1">
    <source>
        <dbReference type="PROSITE" id="PS50883"/>
    </source>
</evidence>
<protein>
    <recommendedName>
        <fullName evidence="1">EAL domain-containing protein</fullName>
    </recommendedName>
</protein>
<dbReference type="GO" id="GO:0071111">
    <property type="term" value="F:cyclic-guanylate-specific phosphodiesterase activity"/>
    <property type="evidence" value="ECO:0007669"/>
    <property type="project" value="InterPro"/>
</dbReference>
<dbReference type="AlphaFoldDB" id="A0A6N4DWX0"/>
<reference evidence="2 3" key="1">
    <citation type="submission" date="2018-01" db="EMBL/GenBank/DDBJ databases">
        <title>Novel co-symbiosis in the lucinid bivalve Phacoides pectinatus.</title>
        <authorList>
            <person name="Lim S.J."/>
            <person name="Davis B.G."/>
            <person name="Gill D.E."/>
            <person name="Engel A.S."/>
            <person name="Anderson L.C."/>
            <person name="Campbell B.J."/>
        </authorList>
    </citation>
    <scope>NUCLEOTIDE SEQUENCE [LARGE SCALE GENOMIC DNA]</scope>
    <source>
        <strain evidence="2">N3_P5</strain>
    </source>
</reference>
<proteinExistence type="predicted"/>
<dbReference type="PANTHER" id="PTHR33121">
    <property type="entry name" value="CYCLIC DI-GMP PHOSPHODIESTERASE PDEF"/>
    <property type="match status" value="1"/>
</dbReference>
<feature type="domain" description="EAL" evidence="1">
    <location>
        <begin position="1"/>
        <end position="181"/>
    </location>
</feature>
<gene>
    <name evidence="2" type="ORF">C3L24_03335</name>
</gene>
<dbReference type="Pfam" id="PF00563">
    <property type="entry name" value="EAL"/>
    <property type="match status" value="1"/>
</dbReference>
<dbReference type="InterPro" id="IPR035919">
    <property type="entry name" value="EAL_sf"/>
</dbReference>
<dbReference type="InterPro" id="IPR050706">
    <property type="entry name" value="Cyclic-di-GMP_PDE-like"/>
</dbReference>
<dbReference type="SMART" id="SM00052">
    <property type="entry name" value="EAL"/>
    <property type="match status" value="1"/>
</dbReference>
<organism evidence="2 3">
    <name type="scientific">Candidatus Sedimenticola endophacoides</name>
    <dbReference type="NCBI Taxonomy" id="2548426"/>
    <lineage>
        <taxon>Bacteria</taxon>
        <taxon>Pseudomonadati</taxon>
        <taxon>Pseudomonadota</taxon>
        <taxon>Gammaproteobacteria</taxon>
        <taxon>Chromatiales</taxon>
        <taxon>Sedimenticolaceae</taxon>
        <taxon>Sedimenticola</taxon>
    </lineage>
</organism>
<sequence length="181" mass="19601">MSQNLSRGSDTLVAGRCCRFAVNLSGASLGDENTLDFICNQLEKNAIPQGMVSFEVTETAAIANLAAADYFIRTLKQSGCDFALDDFGSGLSSFAYLKNLPVDYLKIDGAFVKGIEHDAIDRTMVEAINRVGHAMGIQTIAEFVESPGILETLRMLGVDYAQGYAIGKPKPLVDDRDRLLL</sequence>
<dbReference type="CDD" id="cd01948">
    <property type="entry name" value="EAL"/>
    <property type="match status" value="1"/>
</dbReference>
<dbReference type="EMBL" id="PQCO01000127">
    <property type="protein sequence ID" value="PUE04390.1"/>
    <property type="molecule type" value="Genomic_DNA"/>
</dbReference>
<dbReference type="Gene3D" id="3.20.20.450">
    <property type="entry name" value="EAL domain"/>
    <property type="match status" value="1"/>
</dbReference>
<name>A0A6N4DWX0_9GAMM</name>